<comment type="cofactor">
    <cofactor evidence="1 6">
        <name>Zn(2+)</name>
        <dbReference type="ChEBI" id="CHEBI:29105"/>
    </cofactor>
</comment>
<comment type="similarity">
    <text evidence="2 6">Belongs to the zinc-containing alcohol dehydrogenase family.</text>
</comment>
<evidence type="ECO:0000313" key="9">
    <source>
        <dbReference type="EMBL" id="VEE91549.1"/>
    </source>
</evidence>
<accession>A0AAX3FJB3</accession>
<dbReference type="GO" id="GO:0008270">
    <property type="term" value="F:zinc ion binding"/>
    <property type="evidence" value="ECO:0007669"/>
    <property type="project" value="UniProtKB-UniRule"/>
</dbReference>
<keyword evidence="3 6" id="KW-0479">Metal-binding</keyword>
<dbReference type="AlphaFoldDB" id="A0AAX3FJB3"/>
<evidence type="ECO:0000313" key="10">
    <source>
        <dbReference type="Proteomes" id="UP000268529"/>
    </source>
</evidence>
<evidence type="ECO:0000256" key="5">
    <source>
        <dbReference type="ARBA" id="ARBA00023002"/>
    </source>
</evidence>
<name>A0AAX3FJB3_ACTEU</name>
<evidence type="ECO:0000256" key="2">
    <source>
        <dbReference type="ARBA" id="ARBA00008072"/>
    </source>
</evidence>
<feature type="binding site" evidence="6">
    <location>
        <position position="144"/>
    </location>
    <ligand>
        <name>Zn(2+)</name>
        <dbReference type="ChEBI" id="CHEBI:29105"/>
        <note>catalytic</note>
    </ligand>
</feature>
<feature type="domain" description="Alcohol dehydrogenase-like N-terminal" evidence="7">
    <location>
        <begin position="25"/>
        <end position="133"/>
    </location>
</feature>
<dbReference type="Gene3D" id="3.90.180.10">
    <property type="entry name" value="Medium-chain alcohol dehydrogenases, catalytic domain"/>
    <property type="match status" value="1"/>
</dbReference>
<gene>
    <name evidence="9" type="ORF">NCTC8529_01396</name>
</gene>
<evidence type="ECO:0000259" key="7">
    <source>
        <dbReference type="Pfam" id="PF08240"/>
    </source>
</evidence>
<keyword evidence="5 6" id="KW-0560">Oxidoreductase</keyword>
<comment type="catalytic activity">
    <reaction evidence="6">
        <text>D-ribitol 5-phosphate + NADP(+) = D-ribulose 5-phosphate + NADPH + H(+)</text>
        <dbReference type="Rhea" id="RHEA:19921"/>
        <dbReference type="ChEBI" id="CHEBI:15378"/>
        <dbReference type="ChEBI" id="CHEBI:57695"/>
        <dbReference type="ChEBI" id="CHEBI:57783"/>
        <dbReference type="ChEBI" id="CHEBI:58121"/>
        <dbReference type="ChEBI" id="CHEBI:58349"/>
        <dbReference type="EC" id="1.1.1.405"/>
    </reaction>
</comment>
<dbReference type="Pfam" id="PF08240">
    <property type="entry name" value="ADH_N"/>
    <property type="match status" value="1"/>
</dbReference>
<evidence type="ECO:0000256" key="1">
    <source>
        <dbReference type="ARBA" id="ARBA00001947"/>
    </source>
</evidence>
<dbReference type="Gene3D" id="3.40.50.720">
    <property type="entry name" value="NAD(P)-binding Rossmann-like Domain"/>
    <property type="match status" value="1"/>
</dbReference>
<proteinExistence type="inferred from homology"/>
<dbReference type="Pfam" id="PF16912">
    <property type="entry name" value="Glu_dehyd_C"/>
    <property type="match status" value="1"/>
</dbReference>
<dbReference type="GeneID" id="92744010"/>
<organism evidence="9 10">
    <name type="scientific">Actinobacillus equuli</name>
    <dbReference type="NCBI Taxonomy" id="718"/>
    <lineage>
        <taxon>Bacteria</taxon>
        <taxon>Pseudomonadati</taxon>
        <taxon>Pseudomonadota</taxon>
        <taxon>Gammaproteobacteria</taxon>
        <taxon>Pasteurellales</taxon>
        <taxon>Pasteurellaceae</taxon>
        <taxon>Actinobacillus</taxon>
    </lineage>
</organism>
<dbReference type="RefSeq" id="WP_039198694.1">
    <property type="nucleotide sequence ID" value="NZ_LR134310.1"/>
</dbReference>
<dbReference type="EC" id="1.1.1.405" evidence="6"/>
<dbReference type="SUPFAM" id="SSF51735">
    <property type="entry name" value="NAD(P)-binding Rossmann-fold domains"/>
    <property type="match status" value="1"/>
</dbReference>
<dbReference type="PANTHER" id="PTHR43350:SF19">
    <property type="entry name" value="D-GULOSIDE 3-DEHYDROGENASE"/>
    <property type="match status" value="1"/>
</dbReference>
<dbReference type="PANTHER" id="PTHR43350">
    <property type="entry name" value="NAD-DEPENDENT ALCOHOL DEHYDROGENASE"/>
    <property type="match status" value="1"/>
</dbReference>
<dbReference type="InterPro" id="IPR034710">
    <property type="entry name" value="TarJ"/>
</dbReference>
<feature type="domain" description="Glucose dehydrogenase C-terminal" evidence="8">
    <location>
        <begin position="139"/>
        <end position="298"/>
    </location>
</feature>
<dbReference type="GO" id="GO:0050256">
    <property type="term" value="F:ribitol-5-phosphate 2-dehydrogenase [NAD(P)+] activity"/>
    <property type="evidence" value="ECO:0007669"/>
    <property type="project" value="UniProtKB-UniRule"/>
</dbReference>
<dbReference type="InterPro" id="IPR031640">
    <property type="entry name" value="Glu_dehyd_C"/>
</dbReference>
<evidence type="ECO:0000256" key="3">
    <source>
        <dbReference type="ARBA" id="ARBA00022723"/>
    </source>
</evidence>
<evidence type="ECO:0000259" key="8">
    <source>
        <dbReference type="Pfam" id="PF16912"/>
    </source>
</evidence>
<feature type="binding site" evidence="6">
    <location>
        <position position="38"/>
    </location>
    <ligand>
        <name>Zn(2+)</name>
        <dbReference type="ChEBI" id="CHEBI:29105"/>
        <note>catalytic</note>
    </ligand>
</feature>
<sequence>MLNQVFQLVSPRNFLVKHEELNIDDAKVLVKPIYMALCHADQRYYQGKREPHILAKKLPMALIHEACGVVVSDPTNTFKVGQKVVMIPNSPPRESDAEFYENYMKGTKFLSSGFDGFMQEIVALPQDRLVKYDDIDDHIAVISEFVSVTMHAIDRFEKIAHSMRKSVVILGDGSLSYVLATSLTYLYPEIKVTVVGRNHEKLRMFNFVEHTYLTNEVPENISFDHAFECCGGMGSEQAVNDIIKYINPQGTVVLMGVSDMKVAINTRDILEKGLILVGSSRSGRVDFQNTIKMLENKRIQNRLKNILYEERPVKSITDIHRVFEVDLSTSFKTIFKWDI</sequence>
<dbReference type="SUPFAM" id="SSF50129">
    <property type="entry name" value="GroES-like"/>
    <property type="match status" value="1"/>
</dbReference>
<dbReference type="InterPro" id="IPR013154">
    <property type="entry name" value="ADH-like_N"/>
</dbReference>
<dbReference type="Proteomes" id="UP000268529">
    <property type="component" value="Chromosome"/>
</dbReference>
<evidence type="ECO:0000256" key="6">
    <source>
        <dbReference type="HAMAP-Rule" id="MF_02069"/>
    </source>
</evidence>
<keyword evidence="4 6" id="KW-0862">Zinc</keyword>
<feature type="binding site" evidence="6">
    <location>
        <position position="64"/>
    </location>
    <ligand>
        <name>Zn(2+)</name>
        <dbReference type="ChEBI" id="CHEBI:29105"/>
        <note>catalytic</note>
    </ligand>
</feature>
<comment type="function">
    <text evidence="6">Catalyzes the NADPH dependent reduction of D-ribulose 5-phosphate to D-ribitol 5-phosphate.</text>
</comment>
<reference evidence="9 10" key="1">
    <citation type="submission" date="2018-12" db="EMBL/GenBank/DDBJ databases">
        <authorList>
            <consortium name="Pathogen Informatics"/>
        </authorList>
    </citation>
    <scope>NUCLEOTIDE SEQUENCE [LARGE SCALE GENOMIC DNA]</scope>
    <source>
        <strain evidence="9 10">NCTC8529</strain>
    </source>
</reference>
<keyword evidence="6" id="KW-0521">NADP</keyword>
<dbReference type="InterPro" id="IPR011032">
    <property type="entry name" value="GroES-like_sf"/>
</dbReference>
<dbReference type="EMBL" id="LR134310">
    <property type="protein sequence ID" value="VEE91549.1"/>
    <property type="molecule type" value="Genomic_DNA"/>
</dbReference>
<evidence type="ECO:0000256" key="4">
    <source>
        <dbReference type="ARBA" id="ARBA00022833"/>
    </source>
</evidence>
<dbReference type="HAMAP" id="MF_02069">
    <property type="entry name" value="TarJ"/>
    <property type="match status" value="1"/>
</dbReference>
<protein>
    <recommendedName>
        <fullName evidence="6">Ribulose-5-phosphate reductase</fullName>
        <shortName evidence="6">Ribulose-5-P reductase</shortName>
        <ecNumber evidence="6">1.1.1.405</ecNumber>
    </recommendedName>
    <alternativeName>
        <fullName evidence="6">Ribitol-5-phosphate dehydrogenase</fullName>
    </alternativeName>
</protein>
<dbReference type="InterPro" id="IPR036291">
    <property type="entry name" value="NAD(P)-bd_dom_sf"/>
</dbReference>
<feature type="binding site" evidence="6">
    <location>
        <position position="65"/>
    </location>
    <ligand>
        <name>Zn(2+)</name>
        <dbReference type="ChEBI" id="CHEBI:29105"/>
        <note>catalytic</note>
    </ligand>
</feature>